<feature type="chain" id="PRO_5010237064" evidence="2">
    <location>
        <begin position="21"/>
        <end position="247"/>
    </location>
</feature>
<proteinExistence type="predicted"/>
<dbReference type="InterPro" id="IPR036680">
    <property type="entry name" value="SPOR-like_sf"/>
</dbReference>
<feature type="signal peptide" evidence="2">
    <location>
        <begin position="1"/>
        <end position="20"/>
    </location>
</feature>
<feature type="region of interest" description="Disordered" evidence="1">
    <location>
        <begin position="60"/>
        <end position="87"/>
    </location>
</feature>
<name>A0A1S2NEZ2_9BURK</name>
<dbReference type="Pfam" id="PF05036">
    <property type="entry name" value="SPOR"/>
    <property type="match status" value="1"/>
</dbReference>
<comment type="caution">
    <text evidence="4">The sequence shown here is derived from an EMBL/GenBank/DDBJ whole genome shotgun (WGS) entry which is preliminary data.</text>
</comment>
<reference evidence="4 5" key="1">
    <citation type="submission" date="2014-10" db="EMBL/GenBank/DDBJ databases">
        <authorList>
            <person name="Seo M.-J."/>
            <person name="Seok Y.J."/>
            <person name="Cha I.-T."/>
        </authorList>
    </citation>
    <scope>NUCLEOTIDE SEQUENCE [LARGE SCALE GENOMIC DNA]</scope>
    <source>
        <strain evidence="4 5">NEU</strain>
    </source>
</reference>
<feature type="domain" description="SPOR" evidence="3">
    <location>
        <begin position="147"/>
        <end position="205"/>
    </location>
</feature>
<evidence type="ECO:0000313" key="4">
    <source>
        <dbReference type="EMBL" id="OIJ42962.1"/>
    </source>
</evidence>
<dbReference type="EMBL" id="JRYB01000001">
    <property type="protein sequence ID" value="OIJ42962.1"/>
    <property type="molecule type" value="Genomic_DNA"/>
</dbReference>
<keyword evidence="2" id="KW-0732">Signal</keyword>
<dbReference type="InterPro" id="IPR007730">
    <property type="entry name" value="SPOR-like_dom"/>
</dbReference>
<protein>
    <submittedName>
        <fullName evidence="4">Sporulation related domain protein</fullName>
    </submittedName>
</protein>
<accession>A0A1S2NEZ2</accession>
<evidence type="ECO:0000259" key="3">
    <source>
        <dbReference type="Pfam" id="PF05036"/>
    </source>
</evidence>
<dbReference type="GO" id="GO:0042834">
    <property type="term" value="F:peptidoglycan binding"/>
    <property type="evidence" value="ECO:0007669"/>
    <property type="project" value="InterPro"/>
</dbReference>
<organism evidence="4 5">
    <name type="scientific">Massilia timonae</name>
    <dbReference type="NCBI Taxonomy" id="47229"/>
    <lineage>
        <taxon>Bacteria</taxon>
        <taxon>Pseudomonadati</taxon>
        <taxon>Pseudomonadota</taxon>
        <taxon>Betaproteobacteria</taxon>
        <taxon>Burkholderiales</taxon>
        <taxon>Oxalobacteraceae</taxon>
        <taxon>Telluria group</taxon>
        <taxon>Massilia</taxon>
    </lineage>
</organism>
<dbReference type="AlphaFoldDB" id="A0A1S2NEZ2"/>
<evidence type="ECO:0000256" key="2">
    <source>
        <dbReference type="SAM" id="SignalP"/>
    </source>
</evidence>
<dbReference type="Gene3D" id="3.30.70.1070">
    <property type="entry name" value="Sporulation related repeat"/>
    <property type="match status" value="1"/>
</dbReference>
<dbReference type="Proteomes" id="UP000180246">
    <property type="component" value="Unassembled WGS sequence"/>
</dbReference>
<evidence type="ECO:0000313" key="5">
    <source>
        <dbReference type="Proteomes" id="UP000180246"/>
    </source>
</evidence>
<sequence length="247" mass="26449">MLKFVFWALLAANAALLAYGQGMLGQPGAGEREPGRLNNQLAPERITQLTAVEAKRALDEAEAMEAGDAEARAEPSAAAPSPEPAPPAAVAPGLIACVQAGPFSAADARRFETRVASLDLAARQSRVDVPFQEVTSRLVYLPPNGGREGAQRRAAELKERGVENFYIMQGDSPLRWAISLGVFKTDSAAQKLVAQLQRQGVRGVRVLPRGPQVMRPAYQYRAIDAGARSRLSTLIGNFSGADLRNCE</sequence>
<dbReference type="RefSeq" id="WP_071360455.1">
    <property type="nucleotide sequence ID" value="NZ_JRYB01000001.1"/>
</dbReference>
<evidence type="ECO:0000256" key="1">
    <source>
        <dbReference type="SAM" id="MobiDB-lite"/>
    </source>
</evidence>
<gene>
    <name evidence="4" type="ORF">LO55_697</name>
</gene>